<keyword evidence="4" id="KW-0326">Glycosidase</keyword>
<accession>A0A062UCK1</accession>
<dbReference type="InterPro" id="IPR008263">
    <property type="entry name" value="GH16_AS"/>
</dbReference>
<dbReference type="EMBL" id="AWFF01000030">
    <property type="protein sequence ID" value="KCZ55448.1"/>
    <property type="molecule type" value="Genomic_DNA"/>
</dbReference>
<dbReference type="InterPro" id="IPR013320">
    <property type="entry name" value="ConA-like_dom_sf"/>
</dbReference>
<dbReference type="InterPro" id="IPR044791">
    <property type="entry name" value="Beta-glucanase/XTH"/>
</dbReference>
<gene>
    <name evidence="12" type="ORF">HY29_12045</name>
</gene>
<evidence type="ECO:0000256" key="8">
    <source>
        <dbReference type="PIRSR" id="PIRSR608264-1"/>
    </source>
</evidence>
<feature type="region of interest" description="Disordered" evidence="9">
    <location>
        <begin position="60"/>
        <end position="95"/>
    </location>
</feature>
<dbReference type="GO" id="GO:0004553">
    <property type="term" value="F:hydrolase activity, hydrolyzing O-glycosyl compounds"/>
    <property type="evidence" value="ECO:0007669"/>
    <property type="project" value="InterPro"/>
</dbReference>
<keyword evidence="10" id="KW-0812">Transmembrane</keyword>
<reference evidence="12 13" key="1">
    <citation type="journal article" date="2014" name="Antonie Van Leeuwenhoek">
        <title>Hyphomonas beringensis sp. nov. and Hyphomonas chukchiensis sp. nov., isolated from surface seawater of the Bering Sea and Chukchi Sea.</title>
        <authorList>
            <person name="Li C."/>
            <person name="Lai Q."/>
            <person name="Li G."/>
            <person name="Dong C."/>
            <person name="Wang J."/>
            <person name="Liao Y."/>
            <person name="Shao Z."/>
        </authorList>
    </citation>
    <scope>NUCLEOTIDE SEQUENCE [LARGE SCALE GENOMIC DNA]</scope>
    <source>
        <strain evidence="12 13">25B14_1</strain>
    </source>
</reference>
<evidence type="ECO:0000256" key="10">
    <source>
        <dbReference type="SAM" id="Phobius"/>
    </source>
</evidence>
<dbReference type="PRINTS" id="PR00737">
    <property type="entry name" value="GLHYDRLASE16"/>
</dbReference>
<dbReference type="InterPro" id="IPR000757">
    <property type="entry name" value="Beta-glucanase-like"/>
</dbReference>
<evidence type="ECO:0000256" key="3">
    <source>
        <dbReference type="ARBA" id="ARBA00022801"/>
    </source>
</evidence>
<evidence type="ECO:0000256" key="1">
    <source>
        <dbReference type="ARBA" id="ARBA00006865"/>
    </source>
</evidence>
<dbReference type="GO" id="GO:0005975">
    <property type="term" value="P:carbohydrate metabolic process"/>
    <property type="evidence" value="ECO:0007669"/>
    <property type="project" value="InterPro"/>
</dbReference>
<dbReference type="Pfam" id="PF00722">
    <property type="entry name" value="Glyco_hydro_16"/>
    <property type="match status" value="1"/>
</dbReference>
<comment type="caution">
    <text evidence="12">The sequence shown here is derived from an EMBL/GenBank/DDBJ whole genome shotgun (WGS) entry which is preliminary data.</text>
</comment>
<keyword evidence="10" id="KW-1133">Transmembrane helix</keyword>
<evidence type="ECO:0000256" key="7">
    <source>
        <dbReference type="ARBA" id="ARBA00031665"/>
    </source>
</evidence>
<evidence type="ECO:0000256" key="9">
    <source>
        <dbReference type="SAM" id="MobiDB-lite"/>
    </source>
</evidence>
<dbReference type="PROSITE" id="PS01034">
    <property type="entry name" value="GH16_1"/>
    <property type="match status" value="1"/>
</dbReference>
<feature type="active site" description="Proton donor" evidence="8">
    <location>
        <position position="207"/>
    </location>
</feature>
<dbReference type="eggNOG" id="COG2273">
    <property type="taxonomic scope" value="Bacteria"/>
</dbReference>
<dbReference type="AlphaFoldDB" id="A0A062UCK1"/>
<keyword evidence="10" id="KW-0472">Membrane</keyword>
<evidence type="ECO:0000259" key="11">
    <source>
        <dbReference type="PROSITE" id="PS51762"/>
    </source>
</evidence>
<evidence type="ECO:0000313" key="12">
    <source>
        <dbReference type="EMBL" id="KCZ55448.1"/>
    </source>
</evidence>
<dbReference type="InterPro" id="IPR008264">
    <property type="entry name" value="Beta_glucanase"/>
</dbReference>
<name>A0A062UCK1_9PROT</name>
<dbReference type="PATRIC" id="fig|1280946.3.peg.1199"/>
<feature type="active site" description="Nucleophile" evidence="8">
    <location>
        <position position="203"/>
    </location>
</feature>
<comment type="similarity">
    <text evidence="1">Belongs to the glycosyl hydrolase 16 family.</text>
</comment>
<feature type="domain" description="GH16" evidence="11">
    <location>
        <begin position="84"/>
        <end position="313"/>
    </location>
</feature>
<protein>
    <recommendedName>
        <fullName evidence="2">Beta-glucanase</fullName>
    </recommendedName>
    <alternativeName>
        <fullName evidence="7">1,3-1,4-beta-D-glucan 4-glucanohydrolase</fullName>
    </alternativeName>
    <alternativeName>
        <fullName evidence="6">Endo-beta-1,3-1,4 glucanase</fullName>
    </alternativeName>
    <alternativeName>
        <fullName evidence="5">Lichenase</fullName>
    </alternativeName>
</protein>
<dbReference type="RefSeq" id="WP_051601193.1">
    <property type="nucleotide sequence ID" value="NZ_AWFF01000030.1"/>
</dbReference>
<sequence>MQSSEENIEKKWLGHFSDIHAIVGLCLVAVFLFGIIGLVSSKKTDRPSLMADVPVYYPATPPEAEPAPHDDTKTPAPDAVPEPAPEQNAPQPKQLANSSPAFISLLGDAPLEDTYYLAKSNGPRDFYGGRWAPENIETTADGTTFTVKKEDNPDVPFSIAEASTYKRYGYGRYEAIMQIGKGSGLVSAFFTYTGPYFGDPHDEVDIEFLGKDTTKIHFNYWRNGKRGKFATFDLPFDASEGPHLYAFEWLPDRITWYVDGVPFYASDLNDPSIPKTAGKMHFSHWTGIPQMRDWHGKPGFGDEAVTTVSCASFTPMGEDKRSCSDVYKEKKNS</sequence>
<feature type="transmembrane region" description="Helical" evidence="10">
    <location>
        <begin position="19"/>
        <end position="40"/>
    </location>
</feature>
<organism evidence="12 13">
    <name type="scientific">Hyphomonas beringensis</name>
    <dbReference type="NCBI Taxonomy" id="1280946"/>
    <lineage>
        <taxon>Bacteria</taxon>
        <taxon>Pseudomonadati</taxon>
        <taxon>Pseudomonadota</taxon>
        <taxon>Alphaproteobacteria</taxon>
        <taxon>Hyphomonadales</taxon>
        <taxon>Hyphomonadaceae</taxon>
        <taxon>Hyphomonas</taxon>
    </lineage>
</organism>
<keyword evidence="13" id="KW-1185">Reference proteome</keyword>
<dbReference type="PROSITE" id="PS51762">
    <property type="entry name" value="GH16_2"/>
    <property type="match status" value="1"/>
</dbReference>
<evidence type="ECO:0000256" key="4">
    <source>
        <dbReference type="ARBA" id="ARBA00023295"/>
    </source>
</evidence>
<evidence type="ECO:0000256" key="2">
    <source>
        <dbReference type="ARBA" id="ARBA00014569"/>
    </source>
</evidence>
<evidence type="ECO:0000256" key="6">
    <source>
        <dbReference type="ARBA" id="ARBA00029771"/>
    </source>
</evidence>
<dbReference type="Gene3D" id="2.60.120.200">
    <property type="match status" value="1"/>
</dbReference>
<proteinExistence type="inferred from homology"/>
<dbReference type="PANTHER" id="PTHR31062">
    <property type="entry name" value="XYLOGLUCAN ENDOTRANSGLUCOSYLASE/HYDROLASE PROTEIN 8-RELATED"/>
    <property type="match status" value="1"/>
</dbReference>
<evidence type="ECO:0000313" key="13">
    <source>
        <dbReference type="Proteomes" id="UP000027037"/>
    </source>
</evidence>
<dbReference type="SUPFAM" id="SSF49899">
    <property type="entry name" value="Concanavalin A-like lectins/glucanases"/>
    <property type="match status" value="1"/>
</dbReference>
<dbReference type="Proteomes" id="UP000027037">
    <property type="component" value="Unassembled WGS sequence"/>
</dbReference>
<evidence type="ECO:0000256" key="5">
    <source>
        <dbReference type="ARBA" id="ARBA00029722"/>
    </source>
</evidence>
<dbReference type="STRING" id="1280946.HY29_12045"/>
<keyword evidence="3" id="KW-0378">Hydrolase</keyword>